<gene>
    <name evidence="1" type="ORF">GR217_34255</name>
</gene>
<comment type="caution">
    <text evidence="1">The sequence shown here is derived from an EMBL/GenBank/DDBJ whole genome shotgun (WGS) entry which is preliminary data.</text>
</comment>
<dbReference type="EMBL" id="WUFC01000046">
    <property type="protein sequence ID" value="NEI52683.1"/>
    <property type="molecule type" value="Genomic_DNA"/>
</dbReference>
<name>A0AAE4YYN7_9HYPH</name>
<dbReference type="Proteomes" id="UP000661163">
    <property type="component" value="Unassembled WGS sequence"/>
</dbReference>
<sequence length="153" mass="16987">MLNDKLRTFFDLVNKAVADHGLDPKAVADAVIIEAFPETAAASQIEGADSMLRNGVIAFLKQHFKHTPPTDDRQLTLDIPAPLTAIVGKLKAVSHYVESLGQYIPVPVLIANPHWLDDARKYKRRKGEETLDEAAVLDELYDAVLDLRDMGRE</sequence>
<protein>
    <submittedName>
        <fullName evidence="1">Uncharacterized protein</fullName>
    </submittedName>
</protein>
<dbReference type="RefSeq" id="WP_164566529.1">
    <property type="nucleotide sequence ID" value="NZ_WUFC01000046.1"/>
</dbReference>
<accession>A0AAE4YYN7</accession>
<organism evidence="1 2">
    <name type="scientific">Rhizobium ruizarguesonis</name>
    <dbReference type="NCBI Taxonomy" id="2081791"/>
    <lineage>
        <taxon>Bacteria</taxon>
        <taxon>Pseudomonadati</taxon>
        <taxon>Pseudomonadota</taxon>
        <taxon>Alphaproteobacteria</taxon>
        <taxon>Hyphomicrobiales</taxon>
        <taxon>Rhizobiaceae</taxon>
        <taxon>Rhizobium/Agrobacterium group</taxon>
        <taxon>Rhizobium</taxon>
    </lineage>
</organism>
<dbReference type="AlphaFoldDB" id="A0AAE4YYN7"/>
<proteinExistence type="predicted"/>
<evidence type="ECO:0000313" key="1">
    <source>
        <dbReference type="EMBL" id="NEI52683.1"/>
    </source>
</evidence>
<evidence type="ECO:0000313" key="2">
    <source>
        <dbReference type="Proteomes" id="UP000661163"/>
    </source>
</evidence>
<reference evidence="1 2" key="1">
    <citation type="submission" date="2019-12" db="EMBL/GenBank/DDBJ databases">
        <title>Rhizobium genotypes associated with high levels of biological nitrogen fixation by grain legumes in a temperate-maritime cropping system.</title>
        <authorList>
            <person name="Maluk M."/>
            <person name="Francesc Ferrando Molina F."/>
            <person name="Lopez Del Egido L."/>
            <person name="Lafos M."/>
            <person name="Langarica-Fuentes A."/>
            <person name="Gebre Yohannes G."/>
            <person name="Young M.W."/>
            <person name="Martin P."/>
            <person name="Gantlett R."/>
            <person name="Kenicer G."/>
            <person name="Hawes C."/>
            <person name="Begg G.S."/>
            <person name="Quilliam R.S."/>
            <person name="Squire G.R."/>
            <person name="Poole P.S."/>
            <person name="Young P.W."/>
            <person name="Iannetta P.M."/>
            <person name="James E.K."/>
        </authorList>
    </citation>
    <scope>NUCLEOTIDE SEQUENCE [LARGE SCALE GENOMIC DNA]</scope>
    <source>
        <strain evidence="1 2">JHI985</strain>
    </source>
</reference>